<dbReference type="Proteomes" id="UP001517376">
    <property type="component" value="Unassembled WGS sequence"/>
</dbReference>
<keyword evidence="2" id="KW-1185">Reference proteome</keyword>
<dbReference type="SUPFAM" id="SSF53474">
    <property type="entry name" value="alpha/beta-Hydrolases"/>
    <property type="match status" value="1"/>
</dbReference>
<dbReference type="EMBL" id="JAAATW010000001">
    <property type="protein sequence ID" value="NBE06814.1"/>
    <property type="molecule type" value="Genomic_DNA"/>
</dbReference>
<reference evidence="2" key="1">
    <citation type="submission" date="2020-01" db="EMBL/GenBank/DDBJ databases">
        <title>Sphingomonas sp. strain CSW-10.</title>
        <authorList>
            <person name="Chen W.-M."/>
        </authorList>
    </citation>
    <scope>NUCLEOTIDE SEQUENCE [LARGE SCALE GENOMIC DNA]</scope>
    <source>
        <strain evidence="2">CCP-1</strain>
    </source>
</reference>
<gene>
    <name evidence="1" type="ORF">GU920_04660</name>
</gene>
<evidence type="ECO:0008006" key="3">
    <source>
        <dbReference type="Google" id="ProtNLM"/>
    </source>
</evidence>
<accession>A0ABW9Y4I8</accession>
<evidence type="ECO:0000313" key="2">
    <source>
        <dbReference type="Proteomes" id="UP001517376"/>
    </source>
</evidence>
<name>A0ABW9Y4I8_9RHOB</name>
<sequence>MTLRLIHDHPPWQVHLAPGTGDAVVLAFASIGHDPDRAPSPEFVASATAGNRRALFFTDAARSWGQHPGFAPAVAAGLAAAGPAMRRIAIGSSMGAVCALRAAHLAPLDAVLALGPQSRLDDPRWRHWTARLADTGAPPFAPATWNVLFHGLADDRDQAMGFPEAPGTDHILYPGLTHSTLGPHLKAKGALRGLIDAACAGDRRRLLRIVASTGAVQRRKSMGQAAII</sequence>
<evidence type="ECO:0000313" key="1">
    <source>
        <dbReference type="EMBL" id="NBE06814.1"/>
    </source>
</evidence>
<proteinExistence type="predicted"/>
<organism evidence="1 2">
    <name type="scientific">Paragemmobacter ruber</name>
    <dbReference type="NCBI Taxonomy" id="1985673"/>
    <lineage>
        <taxon>Bacteria</taxon>
        <taxon>Pseudomonadati</taxon>
        <taxon>Pseudomonadota</taxon>
        <taxon>Alphaproteobacteria</taxon>
        <taxon>Rhodobacterales</taxon>
        <taxon>Paracoccaceae</taxon>
        <taxon>Paragemmobacter</taxon>
    </lineage>
</organism>
<comment type="caution">
    <text evidence="1">The sequence shown here is derived from an EMBL/GenBank/DDBJ whole genome shotgun (WGS) entry which is preliminary data.</text>
</comment>
<protein>
    <recommendedName>
        <fullName evidence="3">Alpha/beta hydrolase</fullName>
    </recommendedName>
</protein>
<dbReference type="RefSeq" id="WP_161765779.1">
    <property type="nucleotide sequence ID" value="NZ_JAAATW010000001.1"/>
</dbReference>
<dbReference type="InterPro" id="IPR029058">
    <property type="entry name" value="AB_hydrolase_fold"/>
</dbReference>